<dbReference type="SUPFAM" id="SSF55979">
    <property type="entry name" value="DNA clamp"/>
    <property type="match status" value="3"/>
</dbReference>
<dbReference type="PANTHER" id="PTHR30478">
    <property type="entry name" value="DNA POLYMERASE III SUBUNIT BETA"/>
    <property type="match status" value="1"/>
</dbReference>
<dbReference type="SMART" id="SM00480">
    <property type="entry name" value="POL3Bc"/>
    <property type="match status" value="1"/>
</dbReference>
<gene>
    <name evidence="15" type="primary">dnaN</name>
    <name evidence="15" type="ORF">I6G68_01185</name>
    <name evidence="14" type="ORF">ODY43_06210</name>
</gene>
<comment type="function">
    <text evidence="10">Confers DNA tethering and processivity to DNA polymerases and other proteins. Acts as a clamp, forming a ring around DNA (a reaction catalyzed by the clamp-loading complex) which diffuses in an ATP-independent manner freely and bidirectionally along dsDNA. Initially characterized for its ability to contact the catalytic subunit of DNA polymerase III (Pol III), a complex, multichain enzyme responsible for most of the replicative synthesis in bacteria; Pol III exhibits 3'-5' exonuclease proofreading activity. The beta chain is required for initiation of replication as well as for processivity of DNA replication.</text>
</comment>
<dbReference type="PANTHER" id="PTHR30478:SF0">
    <property type="entry name" value="BETA SLIDING CLAMP"/>
    <property type="match status" value="1"/>
</dbReference>
<dbReference type="InterPro" id="IPR022635">
    <property type="entry name" value="DNA_polIII_beta_C"/>
</dbReference>
<name>A0A0X8FFW8_9LACT</name>
<dbReference type="OrthoDB" id="8421503at2"/>
<dbReference type="Gene3D" id="3.70.10.10">
    <property type="match status" value="1"/>
</dbReference>
<accession>A0A0X8FFW8</accession>
<evidence type="ECO:0000313" key="14">
    <source>
        <dbReference type="EMBL" id="MCY3053579.1"/>
    </source>
</evidence>
<dbReference type="PIRSF" id="PIRSF000804">
    <property type="entry name" value="DNA_pol_III_b"/>
    <property type="match status" value="1"/>
</dbReference>
<evidence type="ECO:0000256" key="3">
    <source>
        <dbReference type="ARBA" id="ARBA00021035"/>
    </source>
</evidence>
<protein>
    <recommendedName>
        <fullName evidence="3 10">Beta sliding clamp</fullName>
    </recommendedName>
</protein>
<dbReference type="InterPro" id="IPR022634">
    <property type="entry name" value="DNA_polIII_beta_N"/>
</dbReference>
<reference evidence="14" key="2">
    <citation type="submission" date="2022-09" db="EMBL/GenBank/DDBJ databases">
        <title>Aerococcus urinae taxonomy study.</title>
        <authorList>
            <person name="Christensen J."/>
            <person name="Senneby E."/>
        </authorList>
    </citation>
    <scope>NUCLEOTIDE SEQUENCE</scope>
    <source>
        <strain evidence="14">NLD-066-U95</strain>
    </source>
</reference>
<dbReference type="EMBL" id="JAOTML010000006">
    <property type="protein sequence ID" value="MCY3053579.1"/>
    <property type="molecule type" value="Genomic_DNA"/>
</dbReference>
<evidence type="ECO:0000256" key="8">
    <source>
        <dbReference type="ARBA" id="ARBA00022932"/>
    </source>
</evidence>
<dbReference type="NCBIfam" id="TIGR00663">
    <property type="entry name" value="dnan"/>
    <property type="match status" value="1"/>
</dbReference>
<keyword evidence="4 10" id="KW-0963">Cytoplasm</keyword>
<keyword evidence="7 10" id="KW-0235">DNA replication</keyword>
<evidence type="ECO:0000256" key="4">
    <source>
        <dbReference type="ARBA" id="ARBA00022490"/>
    </source>
</evidence>
<dbReference type="GO" id="GO:0003677">
    <property type="term" value="F:DNA binding"/>
    <property type="evidence" value="ECO:0007669"/>
    <property type="project" value="UniProtKB-UniRule"/>
</dbReference>
<proteinExistence type="inferred from homology"/>
<keyword evidence="17" id="KW-1185">Reference proteome</keyword>
<keyword evidence="9" id="KW-0238">DNA-binding</keyword>
<feature type="domain" description="DNA polymerase III beta sliding clamp central" evidence="12">
    <location>
        <begin position="136"/>
        <end position="252"/>
    </location>
</feature>
<dbReference type="InterPro" id="IPR001001">
    <property type="entry name" value="DNA_polIII_beta"/>
</dbReference>
<keyword evidence="6 10" id="KW-0548">Nucleotidyltransferase</keyword>
<dbReference type="Pfam" id="PF02768">
    <property type="entry name" value="DNA_pol3_beta_3"/>
    <property type="match status" value="1"/>
</dbReference>
<dbReference type="RefSeq" id="WP_060779005.1">
    <property type="nucleotide sequence ID" value="NZ_CAJHLF010000006.1"/>
</dbReference>
<evidence type="ECO:0000259" key="11">
    <source>
        <dbReference type="Pfam" id="PF00712"/>
    </source>
</evidence>
<evidence type="ECO:0000256" key="6">
    <source>
        <dbReference type="ARBA" id="ARBA00022695"/>
    </source>
</evidence>
<evidence type="ECO:0000256" key="5">
    <source>
        <dbReference type="ARBA" id="ARBA00022679"/>
    </source>
</evidence>
<dbReference type="InterPro" id="IPR022637">
    <property type="entry name" value="DNA_polIII_beta_cen"/>
</dbReference>
<evidence type="ECO:0000313" key="16">
    <source>
        <dbReference type="Proteomes" id="UP000594771"/>
    </source>
</evidence>
<dbReference type="GO" id="GO:0003887">
    <property type="term" value="F:DNA-directed DNA polymerase activity"/>
    <property type="evidence" value="ECO:0007669"/>
    <property type="project" value="UniProtKB-UniRule"/>
</dbReference>
<dbReference type="AlphaFoldDB" id="A0A0X8FFW8"/>
<comment type="subunit">
    <text evidence="10">Forms a ring-shaped head-to-tail homodimer around DNA.</text>
</comment>
<evidence type="ECO:0000313" key="15">
    <source>
        <dbReference type="EMBL" id="QPS01716.1"/>
    </source>
</evidence>
<dbReference type="GO" id="GO:0009360">
    <property type="term" value="C:DNA polymerase III complex"/>
    <property type="evidence" value="ECO:0007669"/>
    <property type="project" value="InterPro"/>
</dbReference>
<dbReference type="Proteomes" id="UP001069145">
    <property type="component" value="Unassembled WGS sequence"/>
</dbReference>
<evidence type="ECO:0000256" key="7">
    <source>
        <dbReference type="ARBA" id="ARBA00022705"/>
    </source>
</evidence>
<evidence type="ECO:0000256" key="9">
    <source>
        <dbReference type="ARBA" id="ARBA00023125"/>
    </source>
</evidence>
<keyword evidence="5 10" id="KW-0808">Transferase</keyword>
<comment type="subcellular location">
    <subcellularLocation>
        <location evidence="1 10">Cytoplasm</location>
    </subcellularLocation>
</comment>
<evidence type="ECO:0000259" key="13">
    <source>
        <dbReference type="Pfam" id="PF02768"/>
    </source>
</evidence>
<evidence type="ECO:0000259" key="12">
    <source>
        <dbReference type="Pfam" id="PF02767"/>
    </source>
</evidence>
<dbReference type="Pfam" id="PF00712">
    <property type="entry name" value="DNA_pol3_beta"/>
    <property type="match status" value="1"/>
</dbReference>
<reference evidence="15 16" key="1">
    <citation type="submission" date="2020-12" db="EMBL/GenBank/DDBJ databases">
        <title>FDA dAtabase for Regulatory Grade micrObial Sequences (FDA-ARGOS): Supporting development and validation of Infectious Disease Dx tests.</title>
        <authorList>
            <person name="Sproer C."/>
            <person name="Gronow S."/>
            <person name="Severitt S."/>
            <person name="Schroder I."/>
            <person name="Tallon L."/>
            <person name="Sadzewicz L."/>
            <person name="Zhao X."/>
            <person name="Boylan J."/>
            <person name="Ott S."/>
            <person name="Bowen H."/>
            <person name="Vavikolanu K."/>
            <person name="Mehta A."/>
            <person name="Aluvathingal J."/>
            <person name="Nadendla S."/>
            <person name="Lowell S."/>
            <person name="Myers T."/>
            <person name="Yan Y."/>
            <person name="Sichtig H."/>
        </authorList>
    </citation>
    <scope>NUCLEOTIDE SEQUENCE [LARGE SCALE GENOMIC DNA]</scope>
    <source>
        <strain evidence="15 16">FDAARGOS_911</strain>
    </source>
</reference>
<dbReference type="Proteomes" id="UP000594771">
    <property type="component" value="Chromosome"/>
</dbReference>
<feature type="domain" description="DNA polymerase III beta sliding clamp C-terminal" evidence="13">
    <location>
        <begin position="256"/>
        <end position="367"/>
    </location>
</feature>
<evidence type="ECO:0000256" key="2">
    <source>
        <dbReference type="ARBA" id="ARBA00010752"/>
    </source>
</evidence>
<dbReference type="Pfam" id="PF02767">
    <property type="entry name" value="DNA_pol3_beta_2"/>
    <property type="match status" value="1"/>
</dbReference>
<dbReference type="KEGG" id="aun:AWM73_08825"/>
<dbReference type="GO" id="GO:0006271">
    <property type="term" value="P:DNA strand elongation involved in DNA replication"/>
    <property type="evidence" value="ECO:0007669"/>
    <property type="project" value="TreeGrafter"/>
</dbReference>
<evidence type="ECO:0000313" key="17">
    <source>
        <dbReference type="Proteomes" id="UP001069145"/>
    </source>
</evidence>
<keyword evidence="8 10" id="KW-0239">DNA-directed DNA polymerase</keyword>
<dbReference type="EMBL" id="CP065662">
    <property type="protein sequence ID" value="QPS01716.1"/>
    <property type="molecule type" value="Genomic_DNA"/>
</dbReference>
<organism evidence="15 16">
    <name type="scientific">Aerococcus urinae</name>
    <dbReference type="NCBI Taxonomy" id="1376"/>
    <lineage>
        <taxon>Bacteria</taxon>
        <taxon>Bacillati</taxon>
        <taxon>Bacillota</taxon>
        <taxon>Bacilli</taxon>
        <taxon>Lactobacillales</taxon>
        <taxon>Aerococcaceae</taxon>
        <taxon>Aerococcus</taxon>
    </lineage>
</organism>
<dbReference type="GeneID" id="35767323"/>
<dbReference type="GO" id="GO:0005737">
    <property type="term" value="C:cytoplasm"/>
    <property type="evidence" value="ECO:0007669"/>
    <property type="project" value="UniProtKB-SubCell"/>
</dbReference>
<comment type="similarity">
    <text evidence="2 10">Belongs to the beta sliding clamp family.</text>
</comment>
<sequence>MKFTIKRSIFVDHLNNVQRAISSRTTIPILTGIKIAVLDSGIILTGSDSTISIEIYISKEDESNQLSIAETGSIVLPSRFLGDIVKKLPEDQLTLEVQDNLQTVIRSGESVFNLNGTAGSEYPTLPEIDADSTYVLPGHLFKRVVNHTIISVSNQQIRPLFTGVHFILADEQLKAVSTDSHRLSQRIVPLTMPEESQGKPLEINIPGQTLTELTRLVDDNEDIEMMVTDNQVLFKIDNVYLYSRLLEGNYPDTDRLLSLDYNTKIKVDAQELVHAVERALILSHQGKNNVVKLSLSQEEAILSGHSSEIGYVKEKLSLLSFEGDDLEISFNPDYLREALRSFGGQDVVIRFVNPTHSFILTPSEDEDEFNMVQLITPIRTPGN</sequence>
<evidence type="ECO:0000256" key="1">
    <source>
        <dbReference type="ARBA" id="ARBA00004496"/>
    </source>
</evidence>
<evidence type="ECO:0000256" key="10">
    <source>
        <dbReference type="PIRNR" id="PIRNR000804"/>
    </source>
</evidence>
<dbReference type="InterPro" id="IPR046938">
    <property type="entry name" value="DNA_clamp_sf"/>
</dbReference>
<dbReference type="CDD" id="cd00140">
    <property type="entry name" value="beta_clamp"/>
    <property type="match status" value="1"/>
</dbReference>
<dbReference type="Gene3D" id="3.10.150.10">
    <property type="entry name" value="DNA Polymerase III, subunit A, domain 2"/>
    <property type="match status" value="1"/>
</dbReference>
<feature type="domain" description="DNA polymerase III beta sliding clamp N-terminal" evidence="11">
    <location>
        <begin position="1"/>
        <end position="126"/>
    </location>
</feature>
<dbReference type="GO" id="GO:0008408">
    <property type="term" value="F:3'-5' exonuclease activity"/>
    <property type="evidence" value="ECO:0007669"/>
    <property type="project" value="InterPro"/>
</dbReference>